<dbReference type="GO" id="GO:0031177">
    <property type="term" value="F:phosphopantetheine binding"/>
    <property type="evidence" value="ECO:0007669"/>
    <property type="project" value="InterPro"/>
</dbReference>
<dbReference type="Pfam" id="PF00501">
    <property type="entry name" value="AMP-binding"/>
    <property type="match status" value="4"/>
</dbReference>
<organism evidence="9 10">
    <name type="scientific">Tumebacillus avium</name>
    <dbReference type="NCBI Taxonomy" id="1903704"/>
    <lineage>
        <taxon>Bacteria</taxon>
        <taxon>Bacillati</taxon>
        <taxon>Bacillota</taxon>
        <taxon>Bacilli</taxon>
        <taxon>Bacillales</taxon>
        <taxon>Alicyclobacillaceae</taxon>
        <taxon>Tumebacillus</taxon>
    </lineage>
</organism>
<dbReference type="CDD" id="cd05931">
    <property type="entry name" value="FAAL"/>
    <property type="match status" value="1"/>
</dbReference>
<dbReference type="Gene3D" id="3.30.300.30">
    <property type="match status" value="4"/>
</dbReference>
<evidence type="ECO:0000256" key="6">
    <source>
        <dbReference type="ARBA" id="ARBA00023098"/>
    </source>
</evidence>
<dbReference type="InterPro" id="IPR025110">
    <property type="entry name" value="AMP-bd_C"/>
</dbReference>
<dbReference type="InterPro" id="IPR020845">
    <property type="entry name" value="AMP-binding_CS"/>
</dbReference>
<keyword evidence="7" id="KW-0045">Antibiotic biosynthesis</keyword>
<dbReference type="PANTHER" id="PTHR45527:SF1">
    <property type="entry name" value="FATTY ACID SYNTHASE"/>
    <property type="match status" value="1"/>
</dbReference>
<dbReference type="NCBIfam" id="TIGR01733">
    <property type="entry name" value="AA-adenyl-dom"/>
    <property type="match status" value="3"/>
</dbReference>
<proteinExistence type="inferred from homology"/>
<comment type="cofactor">
    <cofactor evidence="1">
        <name>pantetheine 4'-phosphate</name>
        <dbReference type="ChEBI" id="CHEBI:47942"/>
    </cofactor>
</comment>
<dbReference type="SMART" id="SM00823">
    <property type="entry name" value="PKS_PP"/>
    <property type="match status" value="4"/>
</dbReference>
<evidence type="ECO:0000256" key="4">
    <source>
        <dbReference type="ARBA" id="ARBA00022553"/>
    </source>
</evidence>
<dbReference type="Pfam" id="PF23024">
    <property type="entry name" value="AMP-dom_DIP2-like"/>
    <property type="match status" value="1"/>
</dbReference>
<dbReference type="CDD" id="cd05930">
    <property type="entry name" value="A_NRPS"/>
    <property type="match status" value="2"/>
</dbReference>
<dbReference type="PANTHER" id="PTHR45527">
    <property type="entry name" value="NONRIBOSOMAL PEPTIDE SYNTHETASE"/>
    <property type="match status" value="1"/>
</dbReference>
<dbReference type="InterPro" id="IPR020806">
    <property type="entry name" value="PKS_PP-bd"/>
</dbReference>
<dbReference type="Gene3D" id="2.30.38.10">
    <property type="entry name" value="Luciferase, Domain 3"/>
    <property type="match status" value="3"/>
</dbReference>
<keyword evidence="6" id="KW-0443">Lipid metabolism</keyword>
<dbReference type="FunFam" id="3.40.50.980:FF:000001">
    <property type="entry name" value="Non-ribosomal peptide synthetase"/>
    <property type="match status" value="3"/>
</dbReference>
<feature type="domain" description="Carrier" evidence="8">
    <location>
        <begin position="3781"/>
        <end position="3856"/>
    </location>
</feature>
<dbReference type="KEGG" id="tum:CBW65_18605"/>
<evidence type="ECO:0000256" key="7">
    <source>
        <dbReference type="ARBA" id="ARBA00023194"/>
    </source>
</evidence>
<sequence length="4304" mass="473783">MNNSNLKSGGWVMTVSELLKRRAAEQGGQTAYVFLTEDGTEIGCTYGELDRKARQWAAFLQERGAFGERALLLYPPGLEYIAAFFGCLYAGVIAVPAYPPRANGNLGRLQAVVQDAQARFALTTPGIFRSVESRFGGNPELQQLEWLVPDAELNGLEERYAAPVMSRDDLAFLQYTSGSTSRPKGVMLTHGNLLHNLGEIERNFGTSAEDRCVIWLPPYHDMGLIGGILQPLFTGYPVTLMAPVDFIQKPLRWLEAISRTGATVSGGPNFAYELCLQKITPEQRDTLDLSKWEIAFTGAEPVRAETLEKFAAYFAPCGFRKEAFYPCYGLAEGTLFVAGGLNKAAPVVQAFERDELKENRAVEGGELELVSCGRPDVLGQNVRVVDPETGVPCADGAVGEIWVAGLSVAQGYWQQPQLTEDVFGVHLASGEGPFLRTGDLGFVSAGELYVTGRQKDLVIIRGRNYYPQDVEFAVQSAHPAVMNSNGAAFSVDVDGEERLVVVQEIERAHRKADLEAVVQAVRQKVAEEQELQAYAVVLLKPVSIPKTSSGKVQRHLCRERFLEGTLEAVHASVLGAAEQDAAASQAVDGQEPGLLSREELLGLTEDEAQAALTAYLSTKAAEALRCGAQEIDVEQPLTALGMDSIAAVELQHAVEEEFGVELALVELLEGLTVAGLSAEVLKKIESSQKPSALVETTTIAQQTALTHGQRALWYLQRLAPESAAYNIARAAKLTGTYDVDRLRLAFEKLAGRHELLRSLVTVQDGEPVFTLHGASEVPFVVVDAKAWTAEELQHALQAEGDRPFELDAEFPLRAVLYLRSEQEAALLLAVHHIVSDFWSLGVLMKDLQALYSGEELPAPRRTFADHVQEETALLDGTRGQNMRKYWLEQLQGKTSAFNLPTDFSRPPVETFEGAAVPFRLSPQLTEALRTLAKEQNVTLQMVLLAAFQTLLHRYTGQEELLVGTPAAGRNSAKNAELIGYFVNPVVQRADFSAHPTFAAFLQAVRRTVLGGLMHQEYPHPLLAQELGADRDPSDPPLLQVMFTYQKSHLAELGASFAKFALGDGGAELPFGDLTLEAVALEQRFVQSDLALSVADTDEGLSGRIEYNTGLFLPQTAERMTGHLSTLLESLAHDLHQPVATLELLTAAEKDLLLYGLNNKVAPYPHHLTAMDVFDEQAVQTPDDPAVVFAGASLSYKELQQQANRLAHYLQAKGVTPGLFVGYFGERTLDWAVAVLAIFKAGGIYVPLDPKYPLERLAFMMEDTEPQVMLTYSDLVGKLPTHTSHLVCLDADRDEIAAASADAVPSGVTPDDVAYVIFTSGSTGRPKGAQVEHKGMLNHLLAKVDELEVTAQDKIAQNSSQCVDISVWQLLTAWMTGAETHILPDEVAFDPSRQLDEMEAMQLTIVETVPSLLRAMIEEVGERETAPELSALRWMIPNGEVLPPELCRQWLAYYPQAWLINAYGPTECSDDVTHHFIKTPPGQDVTNVPIGRVIPNMKLYVLDAAMQLVPLGVPGELHIGGIGVGPGYLKNPERTAQSFLPDHISGKPGARLYKTGDLVRYRADGLLEFLGRIDNQVKIRGFRIEIGEIETVILKHPAVIETVVVAREVKPGDKRLAAYLVAKPDETVTQREMRSFVREKLPEHMVPSAFVLLEAMPLTANGKINRRALPDPDFALLDDGTFVAPRNALEEQVAAVWAEVLGAEQVGVHNHFFLLGGHSLLATQVVSRVNKAFGVQVPLRVLFEAPTVAEFSQKLAGLLQADTETADPILPIERTGQLPLSSAQQRLWMLEQMNPQSAFYNIPHALRLRGELDQAALVRSLQKIVERHEVLRTTYGEQGGQAVQHVAASAHVELPLTDLSTLEADVREAEAQRLAQEHGRQPFDLAAGPVIRFGLLRLSEQEHQLLFNVHHIAFDGWSVGLLIEELAALYGAFVRGEETALPPLSIQYADYAAWQQQRLEAPALTRQLDYWKEQLSGELPVLQLPLDRPRPPVQTHDGAIERFALDAALTERLEALSQRHGVTLFMTLLGAYQTLLARYSGQDDILVGTPIAGRGRGETEGLIGFFVNTLVMRTDFSGNPTFADVLQRVKQTALGAYEHEEVPFEKLVEELLPERNRSVSPLFQTMFVLQNAPGTELRLEGLSVERVDVETNTAKYDLTLALHEGEQGLTGEIEYNTRLFDRATIVRLAGHFRTLVKAIAENAALPVSDLPLLTAAESNQILVEWNATEGEYQNVCVHQLFEQQAVRRPEHPALQYRDQVLTYAELNARANVLARKLQGLGVGPEQVVGLFLERTPDVVIAMLAVFKAGGAYLPLDPGYPEDRLSFMIADAAPKLILTHEKHLAVLPHQGTNVLLLDEAAFSGADAGNLDLEVAPDNLAYIIYTSGSTGRPKGVLIEHSGVINQITDPGHLFHEDDRVLQTISINFDASVQELFITLSHGGTVVIAHEEVRMPGREMSRFLQEQKITRLFIGVSALTAIPEADYPEIKVVSTGGEAVPPELINRWSKGRIVQNQYGPTEATVSATCANYVSVTDLRSTDIGSPLRNKKMYIVDRQFNPVPIGVQGELLIGGTGLARGYLNRPDLTAEKFIPNPFAEGERVYRTGDVVRWLPNGRIEYLGRSDNQIKLRGFRIELGEIETVLGLHPSILEAVVLVHESDKGIKSLAAYVVFKAGQKHSVADLRSFLKETLPDHMIPSAFVFLDALPVNRNGKIDRHALPKPENTHEATQVVPPRNASEAKVAGVFAEVLGMTAVSVDDNFFEIGGHSLLATQVISRLQAEFGQEIPLRTLFQSPTVAELSEVLTTTQAGGQQAPPMQPVSRDELLPLSFAQQRLWVLEQLAPGTALYNMPGTVRLTGELNRAALQHSLQTIVERHEALRTSFRTESGGGAVQVIADTLAVEAMYEDVSHLAESEVLQQIRTEMETPFDLTQGPLVRFRLLQTQEAEHLLVLNMHHIVTDGWSMGLFIAELAELYTAFVEERNAELPELPVQYADFSVWQRNWLESGVLEGQLSYWKEALANLPVLQLPTDRPRPHVQSHAGGSETFTLSPDVTAGLHALSKRHDVTLYMTLLSAFQTLLMRWSGQEDIAVGSPIAGRNQLATEHLIGFFVNTLVLRTDLSGAPSFAELLGRVREAAMAAYDHQDVPFERLVEELQPERDLSRPPLVQAMFALQNAPLHRAELPGLELAPLLVEETFAKFDLTLSMGESEGTLTGTLEYATALYDRETMRRLIGHFETLLQAVIEHPEQKVTELPLLTWPERDLLLNGWNNTRTDYPQELCIHQLFEQQAAETPDAVALTFQGEHMTYRELDEQANSLARYLQQNGVAPHDRVGLAAERSFEMIIGMLAVLKAGGALVALDPNYPQERLAYLMQDSGVRLLLTQAHLTGQLPAHDAKVILLDADAEQYAKQSAAPLPCALTADDVLHVIYTSGSTGQPKGVLVPHRGLARLFKNNPTVGYQRGETALQFSSISFDAAGMEIWGSLLNGMRLVLFPPYLPSLHELGTTIREEGITLLFLTTALFHQVVDECIADLQGVKQFIIGGEAMSAAHANKVVTQLPNARLTNLYGPAEGSIYATAFQVHLAGQPLPVVPIGHAVANAQVYVLDAHRQLLPVGVPGELYIGGDGVAHGYLNQPELTAERFLPHPFSANPADRLYRTGDNVRRLPDGNIEFLGRLDHQVKIRGFRIELNEIESILGRLAGVQENLVLLLDGKLVAYVVPAPEAALTASTLRAELKQRVPGYMVPSAIVLLPALPLTQNGKVDRRALPAPDASAFGGEGTYTAPRNETEEQLAEIWQDLLKVEQISIHDSFFELGGHSLLATQAISRVNERWSLQLPLRALFEAPSVAALAETILQLQVNGGEAVLPPIVPIDRSGKLVPTFNQQRVWELDRMDPGTPAYNVPSALRFTGDLNVAALERSFNEIIRRHESLRTAFGEDENGVYQFVVPYSYLTIPVQDLRSLPHEQKEAEAARLLTQVAETRFDLTTGPLFTTLLVQVGEGDYIWSVNIHHIVTDGWSMGIFSRELAALYTAFASGADSPLPELNIQFADYAAWQRNWLQGEALDTKLAYWEQQLGGMASQQYPTDLPRPEKMSKRGKTLRFDLTPELTRAVNELSAKEGVTLFMTLMSAYQLLLSRLSGQEDIVVGSPVANRYRQETEKLIGYFIGNIPMRGDLSGDPTVQSLLQRIRRSTLGAYEHQMVPQYLISKRLQTTTALYNSLFILQNMPLEQPDLPGVVTTVIAPEMDVAKFDLSMTMIEADGRLQGYLEFSTDLYLVSTAERLMKQYAAILAAFVGDPSQPISKIEI</sequence>
<dbReference type="InterPro" id="IPR042099">
    <property type="entry name" value="ANL_N_sf"/>
</dbReference>
<dbReference type="FunFam" id="3.30.559.10:FF:000012">
    <property type="entry name" value="Non-ribosomal peptide synthetase"/>
    <property type="match status" value="2"/>
</dbReference>
<dbReference type="InterPro" id="IPR006162">
    <property type="entry name" value="Ppantetheine_attach_site"/>
</dbReference>
<protein>
    <recommendedName>
        <fullName evidence="8">Carrier domain-containing protein</fullName>
    </recommendedName>
</protein>
<dbReference type="Pfam" id="PF13193">
    <property type="entry name" value="AMP-binding_C"/>
    <property type="match status" value="3"/>
</dbReference>
<dbReference type="GO" id="GO:0017000">
    <property type="term" value="P:antibiotic biosynthetic process"/>
    <property type="evidence" value="ECO:0007669"/>
    <property type="project" value="UniProtKB-KW"/>
</dbReference>
<dbReference type="InterPro" id="IPR040097">
    <property type="entry name" value="FAAL/FAAC"/>
</dbReference>
<dbReference type="InterPro" id="IPR001242">
    <property type="entry name" value="Condensation_dom"/>
</dbReference>
<dbReference type="GO" id="GO:0072330">
    <property type="term" value="P:monocarboxylic acid biosynthetic process"/>
    <property type="evidence" value="ECO:0007669"/>
    <property type="project" value="UniProtKB-ARBA"/>
</dbReference>
<comment type="similarity">
    <text evidence="2">Belongs to the ATP-dependent AMP-binding enzyme family.</text>
</comment>
<accession>A0A1Y0ITS4</accession>
<dbReference type="EMBL" id="CP021434">
    <property type="protein sequence ID" value="ARU62754.1"/>
    <property type="molecule type" value="Genomic_DNA"/>
</dbReference>
<dbReference type="GO" id="GO:0005829">
    <property type="term" value="C:cytosol"/>
    <property type="evidence" value="ECO:0007669"/>
    <property type="project" value="TreeGrafter"/>
</dbReference>
<dbReference type="Gene3D" id="3.30.559.10">
    <property type="entry name" value="Chloramphenicol acetyltransferase-like domain"/>
    <property type="match status" value="4"/>
</dbReference>
<dbReference type="FunFam" id="3.30.300.30:FF:000010">
    <property type="entry name" value="Enterobactin synthetase component F"/>
    <property type="match status" value="2"/>
</dbReference>
<evidence type="ECO:0000256" key="3">
    <source>
        <dbReference type="ARBA" id="ARBA00022450"/>
    </source>
</evidence>
<dbReference type="InterPro" id="IPR009081">
    <property type="entry name" value="PP-bd_ACP"/>
</dbReference>
<dbReference type="CDD" id="cd12117">
    <property type="entry name" value="A_NRPS_Srf_like"/>
    <property type="match status" value="1"/>
</dbReference>
<keyword evidence="3" id="KW-0596">Phosphopantetheine</keyword>
<dbReference type="InterPro" id="IPR045851">
    <property type="entry name" value="AMP-bd_C_sf"/>
</dbReference>
<keyword evidence="4" id="KW-0597">Phosphoprotein</keyword>
<dbReference type="SUPFAM" id="SSF47336">
    <property type="entry name" value="ACP-like"/>
    <property type="match status" value="4"/>
</dbReference>
<dbReference type="Gene3D" id="1.10.1200.10">
    <property type="entry name" value="ACP-like"/>
    <property type="match status" value="4"/>
</dbReference>
<dbReference type="GO" id="GO:0043041">
    <property type="term" value="P:amino acid activation for nonribosomal peptide biosynthetic process"/>
    <property type="evidence" value="ECO:0007669"/>
    <property type="project" value="TreeGrafter"/>
</dbReference>
<dbReference type="Proteomes" id="UP000195437">
    <property type="component" value="Chromosome"/>
</dbReference>
<dbReference type="InterPro" id="IPR036736">
    <property type="entry name" value="ACP-like_sf"/>
</dbReference>
<dbReference type="Pfam" id="PF00668">
    <property type="entry name" value="Condensation"/>
    <property type="match status" value="4"/>
</dbReference>
<dbReference type="CDD" id="cd19531">
    <property type="entry name" value="LCL_NRPS-like"/>
    <property type="match status" value="4"/>
</dbReference>
<dbReference type="FunFam" id="3.40.50.12780:FF:000012">
    <property type="entry name" value="Non-ribosomal peptide synthetase"/>
    <property type="match status" value="3"/>
</dbReference>
<dbReference type="GO" id="GO:0008610">
    <property type="term" value="P:lipid biosynthetic process"/>
    <property type="evidence" value="ECO:0007669"/>
    <property type="project" value="InterPro"/>
</dbReference>
<dbReference type="PROSITE" id="PS00455">
    <property type="entry name" value="AMP_BINDING"/>
    <property type="match status" value="4"/>
</dbReference>
<evidence type="ECO:0000256" key="1">
    <source>
        <dbReference type="ARBA" id="ARBA00001957"/>
    </source>
</evidence>
<dbReference type="Gene3D" id="3.30.559.30">
    <property type="entry name" value="Nonribosomal peptide synthetase, condensation domain"/>
    <property type="match status" value="4"/>
</dbReference>
<feature type="domain" description="Carrier" evidence="8">
    <location>
        <begin position="610"/>
        <end position="684"/>
    </location>
</feature>
<dbReference type="SMART" id="SM01294">
    <property type="entry name" value="PKS_PP_betabranch"/>
    <property type="match status" value="1"/>
</dbReference>
<dbReference type="NCBIfam" id="NF003417">
    <property type="entry name" value="PRK04813.1"/>
    <property type="match status" value="4"/>
</dbReference>
<name>A0A1Y0ITS4_9BACL</name>
<gene>
    <name evidence="9" type="ORF">CBW65_18605</name>
</gene>
<dbReference type="GO" id="GO:0044550">
    <property type="term" value="P:secondary metabolite biosynthetic process"/>
    <property type="evidence" value="ECO:0007669"/>
    <property type="project" value="UniProtKB-ARBA"/>
</dbReference>
<dbReference type="InterPro" id="IPR010071">
    <property type="entry name" value="AA_adenyl_dom"/>
</dbReference>
<feature type="domain" description="Carrier" evidence="8">
    <location>
        <begin position="2730"/>
        <end position="2805"/>
    </location>
</feature>
<dbReference type="GO" id="GO:0071766">
    <property type="term" value="P:Actinobacterium-type cell wall biogenesis"/>
    <property type="evidence" value="ECO:0007669"/>
    <property type="project" value="UniProtKB-ARBA"/>
</dbReference>
<evidence type="ECO:0000256" key="5">
    <source>
        <dbReference type="ARBA" id="ARBA00022832"/>
    </source>
</evidence>
<dbReference type="SUPFAM" id="SSF52777">
    <property type="entry name" value="CoA-dependent acyltransferases"/>
    <property type="match status" value="8"/>
</dbReference>
<evidence type="ECO:0000313" key="10">
    <source>
        <dbReference type="Proteomes" id="UP000195437"/>
    </source>
</evidence>
<dbReference type="Gene3D" id="3.40.50.12780">
    <property type="entry name" value="N-terminal domain of ligase-like"/>
    <property type="match status" value="1"/>
</dbReference>
<dbReference type="PROSITE" id="PS50075">
    <property type="entry name" value="CARRIER"/>
    <property type="match status" value="4"/>
</dbReference>
<dbReference type="Pfam" id="PF00550">
    <property type="entry name" value="PP-binding"/>
    <property type="match status" value="4"/>
</dbReference>
<dbReference type="SUPFAM" id="SSF56801">
    <property type="entry name" value="Acetyl-CoA synthetase-like"/>
    <property type="match status" value="4"/>
</dbReference>
<dbReference type="FunFam" id="1.10.1200.10:FF:000016">
    <property type="entry name" value="Non-ribosomal peptide synthase"/>
    <property type="match status" value="1"/>
</dbReference>
<keyword evidence="10" id="KW-1185">Reference proteome</keyword>
<dbReference type="PROSITE" id="PS00012">
    <property type="entry name" value="PHOSPHOPANTETHEINE"/>
    <property type="match status" value="3"/>
</dbReference>
<feature type="domain" description="Carrier" evidence="8">
    <location>
        <begin position="1683"/>
        <end position="1758"/>
    </location>
</feature>
<reference evidence="10" key="1">
    <citation type="submission" date="2017-05" db="EMBL/GenBank/DDBJ databases">
        <authorList>
            <person name="Sung H."/>
        </authorList>
    </citation>
    <scope>NUCLEOTIDE SEQUENCE [LARGE SCALE GENOMIC DNA]</scope>
    <source>
        <strain evidence="10">AR23208</strain>
    </source>
</reference>
<dbReference type="OrthoDB" id="9765680at2"/>
<dbReference type="FunFam" id="3.40.50.12780:FF:000013">
    <property type="entry name" value="Long-chain-fatty-acid--AMP ligase FadD32"/>
    <property type="match status" value="1"/>
</dbReference>
<dbReference type="FunFam" id="1.10.1200.10:FF:000005">
    <property type="entry name" value="Nonribosomal peptide synthetase 1"/>
    <property type="match status" value="2"/>
</dbReference>
<dbReference type="Gene3D" id="3.40.50.980">
    <property type="match status" value="6"/>
</dbReference>
<dbReference type="FunFam" id="2.30.38.10:FF:000001">
    <property type="entry name" value="Non-ribosomal peptide synthetase PvdI"/>
    <property type="match status" value="2"/>
</dbReference>
<evidence type="ECO:0000313" key="9">
    <source>
        <dbReference type="EMBL" id="ARU62754.1"/>
    </source>
</evidence>
<dbReference type="InterPro" id="IPR000873">
    <property type="entry name" value="AMP-dep_synth/lig_dom"/>
</dbReference>
<dbReference type="GO" id="GO:0003824">
    <property type="term" value="F:catalytic activity"/>
    <property type="evidence" value="ECO:0007669"/>
    <property type="project" value="InterPro"/>
</dbReference>
<evidence type="ECO:0000259" key="8">
    <source>
        <dbReference type="PROSITE" id="PS50075"/>
    </source>
</evidence>
<dbReference type="InterPro" id="IPR023213">
    <property type="entry name" value="CAT-like_dom_sf"/>
</dbReference>
<dbReference type="GO" id="GO:0006631">
    <property type="term" value="P:fatty acid metabolic process"/>
    <property type="evidence" value="ECO:0007669"/>
    <property type="project" value="UniProtKB-KW"/>
</dbReference>
<keyword evidence="5" id="KW-0276">Fatty acid metabolism</keyword>
<evidence type="ECO:0000256" key="2">
    <source>
        <dbReference type="ARBA" id="ARBA00006432"/>
    </source>
</evidence>